<dbReference type="EMBL" id="VSSQ01049257">
    <property type="protein sequence ID" value="MPN03333.1"/>
    <property type="molecule type" value="Genomic_DNA"/>
</dbReference>
<dbReference type="AlphaFoldDB" id="A0A645ES35"/>
<gene>
    <name evidence="1" type="ORF">SDC9_150560</name>
</gene>
<comment type="caution">
    <text evidence="1">The sequence shown here is derived from an EMBL/GenBank/DDBJ whole genome shotgun (WGS) entry which is preliminary data.</text>
</comment>
<accession>A0A645ES35</accession>
<name>A0A645ES35_9ZZZZ</name>
<sequence>MNIGPLARDQGVQLLSVQVRRAGRLGVAHIQRYRVIRVHAKGGHGSAVAADLLLAGGRKVEVSRWPQRLQALHRAKQYGHAGPVVRRFGGDAAIVQLDKACLQRHQVADLHQLAHALRGQAHINIQVLPLVVFRAVRVGEQVGGLGPDHAHQLLLAVYRHAHAGQDPRVHPADIAHAQGAVLLDLHHHQPDLVDVGAEDHLGPLPLHMGDDIVEPVDLDLIRIGAESRRHMLRHRQLIARQAG</sequence>
<organism evidence="1">
    <name type="scientific">bioreactor metagenome</name>
    <dbReference type="NCBI Taxonomy" id="1076179"/>
    <lineage>
        <taxon>unclassified sequences</taxon>
        <taxon>metagenomes</taxon>
        <taxon>ecological metagenomes</taxon>
    </lineage>
</organism>
<protein>
    <submittedName>
        <fullName evidence="1">Uncharacterized protein</fullName>
    </submittedName>
</protein>
<evidence type="ECO:0000313" key="1">
    <source>
        <dbReference type="EMBL" id="MPN03333.1"/>
    </source>
</evidence>
<proteinExistence type="predicted"/>
<reference evidence="1" key="1">
    <citation type="submission" date="2019-08" db="EMBL/GenBank/DDBJ databases">
        <authorList>
            <person name="Kucharzyk K."/>
            <person name="Murdoch R.W."/>
            <person name="Higgins S."/>
            <person name="Loffler F."/>
        </authorList>
    </citation>
    <scope>NUCLEOTIDE SEQUENCE</scope>
</reference>